<sequence>MTPNSDDDQLHDWSALAGATWPTLLIGNGLSINIWGRFAYSELLNHAGLNTSATQLFSDLQTVNFEEVMESLWHAERVSEALSQDSGHIHELYSHVRAELVNAIQRVHIPWRRLPTDQIRRIASVLDQHRWVFTLNYDLLTYWALMNDLSAAEIVDFFWNNPFDPADTELRSTSATGLVFLHGGIHLWQDTRTGETGKWTNQRQGGLLSRLGNALSSSPNRLPLIVSEGRSEQKQRAIRRSDYLSFGYQQLTQNDDPVIIFGASFGPQDGHIVQAVRNGGRRAVAVSVYPVADPASVVATKATYRANLPDQDLFFFDSTTHPLGDAGMRVPGN</sequence>
<accession>A0A024K6X2</accession>
<gene>
    <name evidence="2" type="ORF">AWC29_05220</name>
    <name evidence="1" type="ORF">BN973_06008</name>
</gene>
<evidence type="ECO:0000313" key="1">
    <source>
        <dbReference type="EMBL" id="CDO91599.1"/>
    </source>
</evidence>
<dbReference type="STRING" id="47839.BN973_06008"/>
<dbReference type="Pfam" id="PF16263">
    <property type="entry name" value="DUF4917"/>
    <property type="match status" value="1"/>
</dbReference>
<name>A0A024K6X2_9MYCO</name>
<protein>
    <recommendedName>
        <fullName evidence="4">DUF4917 domain-containing protein</fullName>
    </recommendedName>
</protein>
<dbReference type="EMBL" id="HG964447">
    <property type="protein sequence ID" value="CDO91599.1"/>
    <property type="molecule type" value="Genomic_DNA"/>
</dbReference>
<keyword evidence="3" id="KW-1185">Reference proteome</keyword>
<dbReference type="RefSeq" id="WP_036473937.1">
    <property type="nucleotide sequence ID" value="NZ_HG964447.1"/>
</dbReference>
<dbReference type="Proteomes" id="UP000028880">
    <property type="component" value="Unassembled WGS sequence"/>
</dbReference>
<dbReference type="OrthoDB" id="828244at2"/>
<reference evidence="1" key="2">
    <citation type="submission" date="2014-04" db="EMBL/GenBank/DDBJ databases">
        <authorList>
            <person name="Urmite Genomes U."/>
        </authorList>
    </citation>
    <scope>NUCLEOTIDE SEQUENCE</scope>
    <source>
        <strain evidence="1">DSM 44626</strain>
    </source>
</reference>
<dbReference type="Proteomes" id="UP000193710">
    <property type="component" value="Unassembled WGS sequence"/>
</dbReference>
<dbReference type="InterPro" id="IPR032581">
    <property type="entry name" value="DUF4917"/>
</dbReference>
<evidence type="ECO:0000313" key="2">
    <source>
        <dbReference type="EMBL" id="ORX07582.1"/>
    </source>
</evidence>
<dbReference type="AlphaFoldDB" id="A0A024K6X2"/>
<proteinExistence type="predicted"/>
<evidence type="ECO:0008006" key="4">
    <source>
        <dbReference type="Google" id="ProtNLM"/>
    </source>
</evidence>
<evidence type="ECO:0000313" key="3">
    <source>
        <dbReference type="Proteomes" id="UP000193710"/>
    </source>
</evidence>
<organism evidence="1">
    <name type="scientific">Mycobacterium triplex</name>
    <dbReference type="NCBI Taxonomy" id="47839"/>
    <lineage>
        <taxon>Bacteria</taxon>
        <taxon>Bacillati</taxon>
        <taxon>Actinomycetota</taxon>
        <taxon>Actinomycetes</taxon>
        <taxon>Mycobacteriales</taxon>
        <taxon>Mycobacteriaceae</taxon>
        <taxon>Mycobacterium</taxon>
        <taxon>Mycobacterium simiae complex</taxon>
    </lineage>
</organism>
<dbReference type="EMBL" id="LQPY01000004">
    <property type="protein sequence ID" value="ORX07582.1"/>
    <property type="molecule type" value="Genomic_DNA"/>
</dbReference>
<reference evidence="1" key="1">
    <citation type="journal article" date="2014" name="Genome Announc.">
        <title>Draft Genome Sequence of Mycobacterium triplex DSM 44626.</title>
        <authorList>
            <person name="Sassi M."/>
            <person name="Croce O."/>
            <person name="Robert C."/>
            <person name="Raoult D."/>
            <person name="Drancourt M."/>
        </authorList>
    </citation>
    <scope>NUCLEOTIDE SEQUENCE [LARGE SCALE GENOMIC DNA]</scope>
    <source>
        <strain evidence="1">DSM 44626</strain>
    </source>
</reference>
<reference evidence="2 3" key="3">
    <citation type="submission" date="2016-01" db="EMBL/GenBank/DDBJ databases">
        <title>The new phylogeny of the genus Mycobacterium.</title>
        <authorList>
            <person name="Tarcisio F."/>
            <person name="Conor M."/>
            <person name="Antonella G."/>
            <person name="Elisabetta G."/>
            <person name="Giulia F.S."/>
            <person name="Sara T."/>
            <person name="Anna F."/>
            <person name="Clotilde B."/>
            <person name="Roberto B."/>
            <person name="Veronica D.S."/>
            <person name="Fabio R."/>
            <person name="Monica P."/>
            <person name="Olivier J."/>
            <person name="Enrico T."/>
            <person name="Nicola S."/>
        </authorList>
    </citation>
    <scope>NUCLEOTIDE SEQUENCE [LARGE SCALE GENOMIC DNA]</scope>
    <source>
        <strain evidence="2 3">DSM 44626</strain>
    </source>
</reference>
<dbReference type="HOGENOM" id="CLU_068423_0_0_11"/>